<organism evidence="1 2">
    <name type="scientific">Gnathostoma spinigerum</name>
    <dbReference type="NCBI Taxonomy" id="75299"/>
    <lineage>
        <taxon>Eukaryota</taxon>
        <taxon>Metazoa</taxon>
        <taxon>Ecdysozoa</taxon>
        <taxon>Nematoda</taxon>
        <taxon>Chromadorea</taxon>
        <taxon>Rhabditida</taxon>
        <taxon>Spirurina</taxon>
        <taxon>Gnathostomatomorpha</taxon>
        <taxon>Gnathostomatoidea</taxon>
        <taxon>Gnathostomatidae</taxon>
        <taxon>Gnathostoma</taxon>
    </lineage>
</organism>
<evidence type="ECO:0000313" key="1">
    <source>
        <dbReference type="EMBL" id="MFH4978729.1"/>
    </source>
</evidence>
<name>A0ABD6EKP5_9BILA</name>
<reference evidence="1 2" key="1">
    <citation type="submission" date="2024-08" db="EMBL/GenBank/DDBJ databases">
        <title>Gnathostoma spinigerum genome.</title>
        <authorList>
            <person name="Gonzalez-Bertolin B."/>
            <person name="Monzon S."/>
            <person name="Zaballos A."/>
            <person name="Jimenez P."/>
            <person name="Dekumyoy P."/>
            <person name="Varona S."/>
            <person name="Cuesta I."/>
            <person name="Sumanam S."/>
            <person name="Adisakwattana P."/>
            <person name="Gasser R.B."/>
            <person name="Hernandez-Gonzalez A."/>
            <person name="Young N.D."/>
            <person name="Perteguer M.J."/>
        </authorList>
    </citation>
    <scope>NUCLEOTIDE SEQUENCE [LARGE SCALE GENOMIC DNA]</scope>
    <source>
        <strain evidence="1">AL3</strain>
        <tissue evidence="1">Liver</tissue>
    </source>
</reference>
<dbReference type="Proteomes" id="UP001608902">
    <property type="component" value="Unassembled WGS sequence"/>
</dbReference>
<dbReference type="InterPro" id="IPR045860">
    <property type="entry name" value="Snake_toxin-like_sf"/>
</dbReference>
<accession>A0ABD6EKP5</accession>
<sequence>MDEIGFAEIVECEEGAVCQSVFFQYQDAGDNSFRISDVTRSCSFDFGCDSLLNANTCKEDILQFAGIGCETRICCSTDLCNGGSIASVLLQ</sequence>
<comment type="caution">
    <text evidence="1">The sequence shown here is derived from an EMBL/GenBank/DDBJ whole genome shotgun (WGS) entry which is preliminary data.</text>
</comment>
<gene>
    <name evidence="1" type="ORF">AB6A40_005438</name>
</gene>
<evidence type="ECO:0000313" key="2">
    <source>
        <dbReference type="Proteomes" id="UP001608902"/>
    </source>
</evidence>
<proteinExistence type="predicted"/>
<dbReference type="SUPFAM" id="SSF57302">
    <property type="entry name" value="Snake toxin-like"/>
    <property type="match status" value="1"/>
</dbReference>
<keyword evidence="2" id="KW-1185">Reference proteome</keyword>
<dbReference type="EMBL" id="JBGFUD010003455">
    <property type="protein sequence ID" value="MFH4978729.1"/>
    <property type="molecule type" value="Genomic_DNA"/>
</dbReference>
<protein>
    <recommendedName>
        <fullName evidence="3">ET module</fullName>
    </recommendedName>
</protein>
<evidence type="ECO:0008006" key="3">
    <source>
        <dbReference type="Google" id="ProtNLM"/>
    </source>
</evidence>
<dbReference type="AlphaFoldDB" id="A0ABD6EKP5"/>